<accession>A0ABD5IVS7</accession>
<dbReference type="Proteomes" id="UP001339962">
    <property type="component" value="Unassembled WGS sequence"/>
</dbReference>
<organism evidence="2 3">
    <name type="scientific">Anoxybacteroides rupiense</name>
    <dbReference type="NCBI Taxonomy" id="311460"/>
    <lineage>
        <taxon>Bacteria</taxon>
        <taxon>Bacillati</taxon>
        <taxon>Bacillota</taxon>
        <taxon>Bacilli</taxon>
        <taxon>Bacillales</taxon>
        <taxon>Anoxybacillaceae</taxon>
        <taxon>Anoxybacteroides</taxon>
    </lineage>
</organism>
<dbReference type="SUPFAM" id="SSF53756">
    <property type="entry name" value="UDP-Glycosyltransferase/glycogen phosphorylase"/>
    <property type="match status" value="1"/>
</dbReference>
<dbReference type="Pfam" id="PF13524">
    <property type="entry name" value="Glyco_trans_1_2"/>
    <property type="match status" value="1"/>
</dbReference>
<evidence type="ECO:0000259" key="1">
    <source>
        <dbReference type="Pfam" id="PF13524"/>
    </source>
</evidence>
<evidence type="ECO:0000313" key="2">
    <source>
        <dbReference type="EMBL" id="MED5052432.1"/>
    </source>
</evidence>
<reference evidence="2 3" key="1">
    <citation type="submission" date="2023-03" db="EMBL/GenBank/DDBJ databases">
        <title>Bacillus Genome Sequencing.</title>
        <authorList>
            <person name="Dunlap C."/>
        </authorList>
    </citation>
    <scope>NUCLEOTIDE SEQUENCE [LARGE SCALE GENOMIC DNA]</scope>
    <source>
        <strain evidence="2 3">NRS-38</strain>
    </source>
</reference>
<dbReference type="InterPro" id="IPR055259">
    <property type="entry name" value="YkvP/CgeB_Glyco_trans-like"/>
</dbReference>
<dbReference type="EMBL" id="JARTLI010000020">
    <property type="protein sequence ID" value="MED5052432.1"/>
    <property type="molecule type" value="Genomic_DNA"/>
</dbReference>
<dbReference type="GO" id="GO:0016757">
    <property type="term" value="F:glycosyltransferase activity"/>
    <property type="evidence" value="ECO:0007669"/>
    <property type="project" value="UniProtKB-KW"/>
</dbReference>
<dbReference type="RefSeq" id="WP_080862759.1">
    <property type="nucleotide sequence ID" value="NZ_JARTLI010000020.1"/>
</dbReference>
<keyword evidence="2" id="KW-0328">Glycosyltransferase</keyword>
<evidence type="ECO:0000313" key="3">
    <source>
        <dbReference type="Proteomes" id="UP001339962"/>
    </source>
</evidence>
<dbReference type="AlphaFoldDB" id="A0ABD5IVS7"/>
<dbReference type="EC" id="2.4.-.-" evidence="2"/>
<proteinExistence type="predicted"/>
<dbReference type="Gene3D" id="3.40.50.2000">
    <property type="entry name" value="Glycogen Phosphorylase B"/>
    <property type="match status" value="1"/>
</dbReference>
<gene>
    <name evidence="2" type="ORF">P9850_11280</name>
</gene>
<comment type="caution">
    <text evidence="2">The sequence shown here is derived from an EMBL/GenBank/DDBJ whole genome shotgun (WGS) entry which is preliminary data.</text>
</comment>
<feature type="domain" description="Spore protein YkvP/CgeB glycosyl transferase-like" evidence="1">
    <location>
        <begin position="188"/>
        <end position="316"/>
    </location>
</feature>
<protein>
    <submittedName>
        <fullName evidence="2">Glycosyltransferase</fullName>
        <ecNumber evidence="2">2.4.-.-</ecNumber>
    </submittedName>
</protein>
<name>A0ABD5IVS7_9BACL</name>
<keyword evidence="2" id="KW-0808">Transferase</keyword>
<sequence>MDSSPLKIVFIGRYTEGETGIVRSIQMGLLENGYQVHEINLKLRPHLIYNPYRRFGGHGPVYVKWPAIKEEMARFQPDIILFCAGGLTFQPEVLEEVKKYCTVIGITLSDPDVYPTVRQFVGKFDYHTTNSVLSYKQYKKAGITNTFYMPFGIDSRFFIPREPVAKYQSDVSIIGHYRPNRLEIAQSLQDIFQAKIFGRGWPLKSEGPVYGEEWFQAMHSAKMVVNFPKTGAGYTNVKVGVFEAVATGRLLFTEYFDEMRQFFEYDKEIVGYKNKEDLIGKIRYYLDHPDEAEAIARAGQERCAKCHTWKQRLHTFFSEITLKTPEKSWSDLLQS</sequence>